<reference evidence="2 3" key="1">
    <citation type="submission" date="2013-11" db="EMBL/GenBank/DDBJ databases">
        <title>The Damaraland mole rat (Fukomys damarensis) genome and evolution of African mole rats.</title>
        <authorList>
            <person name="Gladyshev V.N."/>
            <person name="Fang X."/>
        </authorList>
    </citation>
    <scope>NUCLEOTIDE SEQUENCE [LARGE SCALE GENOMIC DNA]</scope>
    <source>
        <tissue evidence="2">Liver</tissue>
    </source>
</reference>
<gene>
    <name evidence="2" type="ORF">H920_14146</name>
</gene>
<evidence type="ECO:0000256" key="1">
    <source>
        <dbReference type="SAM" id="MobiDB-lite"/>
    </source>
</evidence>
<dbReference type="EMBL" id="KN123563">
    <property type="protein sequence ID" value="KFO24440.1"/>
    <property type="molecule type" value="Genomic_DNA"/>
</dbReference>
<evidence type="ECO:0000313" key="3">
    <source>
        <dbReference type="Proteomes" id="UP000028990"/>
    </source>
</evidence>
<accession>A0A091D2J9</accession>
<name>A0A091D2J9_FUKDA</name>
<feature type="region of interest" description="Disordered" evidence="1">
    <location>
        <begin position="83"/>
        <end position="148"/>
    </location>
</feature>
<protein>
    <submittedName>
        <fullName evidence="2">Uncharacterized protein</fullName>
    </submittedName>
</protein>
<proteinExistence type="predicted"/>
<dbReference type="Proteomes" id="UP000028990">
    <property type="component" value="Unassembled WGS sequence"/>
</dbReference>
<dbReference type="AlphaFoldDB" id="A0A091D2J9"/>
<keyword evidence="3" id="KW-1185">Reference proteome</keyword>
<sequence length="148" mass="16733">MRVWNSFGSEAHDSEQLQISPVDRYQVLAGRDGSRGGKTWKQLPWWNRREKHSSIAPLHQVARILHHMEGQQTFVLEHLRRHRVAGESESPARSFHRSCGAEAVVTGEEETLRRSSEDPPTVAPPHLRAAEEQEASGEQNGRLGSRKS</sequence>
<evidence type="ECO:0000313" key="2">
    <source>
        <dbReference type="EMBL" id="KFO24440.1"/>
    </source>
</evidence>
<organism evidence="2 3">
    <name type="scientific">Fukomys damarensis</name>
    <name type="common">Damaraland mole rat</name>
    <name type="synonym">Cryptomys damarensis</name>
    <dbReference type="NCBI Taxonomy" id="885580"/>
    <lineage>
        <taxon>Eukaryota</taxon>
        <taxon>Metazoa</taxon>
        <taxon>Chordata</taxon>
        <taxon>Craniata</taxon>
        <taxon>Vertebrata</taxon>
        <taxon>Euteleostomi</taxon>
        <taxon>Mammalia</taxon>
        <taxon>Eutheria</taxon>
        <taxon>Euarchontoglires</taxon>
        <taxon>Glires</taxon>
        <taxon>Rodentia</taxon>
        <taxon>Hystricomorpha</taxon>
        <taxon>Bathyergidae</taxon>
        <taxon>Fukomys</taxon>
    </lineage>
</organism>